<dbReference type="GO" id="GO:0016887">
    <property type="term" value="F:ATP hydrolysis activity"/>
    <property type="evidence" value="ECO:0007669"/>
    <property type="project" value="UniProtKB-UniRule"/>
</dbReference>
<dbReference type="InterPro" id="IPR011546">
    <property type="entry name" value="Pept_M41_FtsH_extracell"/>
</dbReference>
<dbReference type="InterPro" id="IPR037219">
    <property type="entry name" value="Peptidase_M41-like"/>
</dbReference>
<keyword evidence="3 15" id="KW-1003">Cell membrane</keyword>
<gene>
    <name evidence="19" type="primary">hflB</name>
    <name evidence="15" type="synonym">ftsH</name>
    <name evidence="19" type="ORF">G4312_01245</name>
</gene>
<evidence type="ECO:0000256" key="2">
    <source>
        <dbReference type="ARBA" id="ARBA00010044"/>
    </source>
</evidence>
<protein>
    <recommendedName>
        <fullName evidence="15">ATP-dependent zinc metalloprotease FtsH</fullName>
        <ecNumber evidence="15">3.4.24.-</ecNumber>
    </recommendedName>
</protein>
<dbReference type="GO" id="GO:0004176">
    <property type="term" value="F:ATP-dependent peptidase activity"/>
    <property type="evidence" value="ECO:0007669"/>
    <property type="project" value="InterPro"/>
</dbReference>
<sequence>MDNQGPNNYNYNNGPGNNGSGGNGNNGGNRSGGNGGRNNRGGQGIMAFILLTLVALFVYALISNSISHASTQEKSYSDFIKQLDKGNVKSVEFDSYEIDYKLVDDGHKNYDITYYTGRVADDELVPTLKKAKTSEGKSIEIKAAIPDNTSTWIFNILSFIVPLILLWVLLAFVSKKMGGSMGMGVGKSTAKVYVEKSTGITFKDVAGQDEAKESLQEVVDFLHNPKRYTDIGAKLPKGALLVGPPGTGKTLLAKAVAGEAGVPFFSLAGSDFVEMFVGVGASRVRDLFKEAQKMAPCIIFIDEIDAIGKSRDSRYGGGNDEREQTLNQLLAEMDGFDTSKGLLILAATNRPEVLDKALLRPGRFDRRIIVDKPDLKGRLETLKVHSKDVKMDESVDLDALALATAGLVGSDLANMINEAAINAVKNGRQLVNQSDLFEAFELVAVGGKEKKDRVMSDKERKIVSYHEVGHALVSALQKNTEPVQKITIVPRTMGALGYTLQTPEEEKYLETKDELLAKITTYMAGRAAEVLVFNSVTSGAANDIENATKIARAMVTMYGMSDKFGMMCLATVQNQYLEGGAGLICGENTASQIDDEVLSIINSSYAEAMKLLDENREILDSISDYLYEKETITGKEFMKMFRDMKGLPDPDEENKEQEAAQNDETSAADPLLRNATDQPADTNESSEYTAPDDTSNN</sequence>
<feature type="compositionally biased region" description="Gly residues" evidence="17">
    <location>
        <begin position="16"/>
        <end position="37"/>
    </location>
</feature>
<evidence type="ECO:0000256" key="4">
    <source>
        <dbReference type="ARBA" id="ARBA00022670"/>
    </source>
</evidence>
<comment type="similarity">
    <text evidence="2 15">In the C-terminal section; belongs to the peptidase M41 family.</text>
</comment>
<comment type="similarity">
    <text evidence="14 15">In the central section; belongs to the AAA ATPase family.</text>
</comment>
<feature type="domain" description="AAA+ ATPase" evidence="18">
    <location>
        <begin position="235"/>
        <end position="374"/>
    </location>
</feature>
<evidence type="ECO:0000256" key="14">
    <source>
        <dbReference type="ARBA" id="ARBA00061570"/>
    </source>
</evidence>
<dbReference type="SUPFAM" id="SSF52540">
    <property type="entry name" value="P-loop containing nucleoside triphosphate hydrolases"/>
    <property type="match status" value="1"/>
</dbReference>
<name>A0AAX0BKZ2_9FIRM</name>
<dbReference type="EC" id="3.4.24.-" evidence="15"/>
<evidence type="ECO:0000256" key="16">
    <source>
        <dbReference type="RuleBase" id="RU003651"/>
    </source>
</evidence>
<organism evidence="19 20">
    <name type="scientific">Agathobacter rectalis</name>
    <dbReference type="NCBI Taxonomy" id="39491"/>
    <lineage>
        <taxon>Bacteria</taxon>
        <taxon>Bacillati</taxon>
        <taxon>Bacillota</taxon>
        <taxon>Clostridia</taxon>
        <taxon>Lachnospirales</taxon>
        <taxon>Lachnospiraceae</taxon>
        <taxon>Agathobacter</taxon>
    </lineage>
</organism>
<evidence type="ECO:0000256" key="9">
    <source>
        <dbReference type="ARBA" id="ARBA00022833"/>
    </source>
</evidence>
<keyword evidence="6 15" id="KW-0479">Metal-binding</keyword>
<dbReference type="Gene3D" id="1.20.58.760">
    <property type="entry name" value="Peptidase M41"/>
    <property type="match status" value="1"/>
</dbReference>
<dbReference type="EMBL" id="JAAIMP010000001">
    <property type="protein sequence ID" value="NSC75936.1"/>
    <property type="molecule type" value="Genomic_DNA"/>
</dbReference>
<evidence type="ECO:0000259" key="18">
    <source>
        <dbReference type="SMART" id="SM00382"/>
    </source>
</evidence>
<dbReference type="GO" id="GO:0008270">
    <property type="term" value="F:zinc ion binding"/>
    <property type="evidence" value="ECO:0007669"/>
    <property type="project" value="UniProtKB-UniRule"/>
</dbReference>
<keyword evidence="4 15" id="KW-0645">Protease</keyword>
<evidence type="ECO:0000256" key="6">
    <source>
        <dbReference type="ARBA" id="ARBA00022723"/>
    </source>
</evidence>
<dbReference type="GO" id="GO:0030163">
    <property type="term" value="P:protein catabolic process"/>
    <property type="evidence" value="ECO:0007669"/>
    <property type="project" value="UniProtKB-UniRule"/>
</dbReference>
<dbReference type="CDD" id="cd19501">
    <property type="entry name" value="RecA-like_FtsH"/>
    <property type="match status" value="1"/>
</dbReference>
<comment type="subunit">
    <text evidence="15">Homohexamer.</text>
</comment>
<dbReference type="NCBIfam" id="TIGR01241">
    <property type="entry name" value="FtsH_fam"/>
    <property type="match status" value="1"/>
</dbReference>
<dbReference type="SMART" id="SM00382">
    <property type="entry name" value="AAA"/>
    <property type="match status" value="1"/>
</dbReference>
<feature type="binding site" evidence="15">
    <location>
        <position position="466"/>
    </location>
    <ligand>
        <name>Zn(2+)</name>
        <dbReference type="ChEBI" id="CHEBI:29105"/>
        <note>catalytic</note>
    </ligand>
</feature>
<comment type="caution">
    <text evidence="19">The sequence shown here is derived from an EMBL/GenBank/DDBJ whole genome shotgun (WGS) entry which is preliminary data.</text>
</comment>
<dbReference type="FunFam" id="1.10.8.60:FF:000001">
    <property type="entry name" value="ATP-dependent zinc metalloprotease FtsH"/>
    <property type="match status" value="1"/>
</dbReference>
<dbReference type="Pfam" id="PF06480">
    <property type="entry name" value="FtsH_ext"/>
    <property type="match status" value="1"/>
</dbReference>
<dbReference type="Pfam" id="PF01434">
    <property type="entry name" value="Peptidase_M41"/>
    <property type="match status" value="1"/>
</dbReference>
<reference evidence="19" key="2">
    <citation type="submission" date="2020-02" db="EMBL/GenBank/DDBJ databases">
        <authorList>
            <person name="Littmann E."/>
            <person name="Sorbara M."/>
        </authorList>
    </citation>
    <scope>NUCLEOTIDE SEQUENCE</scope>
    <source>
        <strain evidence="19">MSK.16.45</strain>
    </source>
</reference>
<comment type="function">
    <text evidence="15">Acts as a processive, ATP-dependent zinc metallopeptidase for both cytoplasmic and membrane proteins. Plays a role in the quality control of integral membrane proteins.</text>
</comment>
<dbReference type="Pfam" id="PF00004">
    <property type="entry name" value="AAA"/>
    <property type="match status" value="1"/>
</dbReference>
<keyword evidence="8 15" id="KW-0378">Hydrolase</keyword>
<feature type="compositionally biased region" description="Low complexity" evidence="17">
    <location>
        <begin position="1"/>
        <end position="15"/>
    </location>
</feature>
<dbReference type="InterPro" id="IPR027417">
    <property type="entry name" value="P-loop_NTPase"/>
</dbReference>
<evidence type="ECO:0000256" key="5">
    <source>
        <dbReference type="ARBA" id="ARBA00022692"/>
    </source>
</evidence>
<keyword evidence="5 15" id="KW-0812">Transmembrane</keyword>
<dbReference type="RefSeq" id="WP_173843728.1">
    <property type="nucleotide sequence ID" value="NZ_JAAIMP010000001.1"/>
</dbReference>
<comment type="subcellular location">
    <subcellularLocation>
        <location evidence="15">Cell membrane</location>
        <topology evidence="15">Multi-pass membrane protein</topology>
        <orientation evidence="15">Cytoplasmic side</orientation>
    </subcellularLocation>
    <subcellularLocation>
        <location evidence="1">Membrane</location>
    </subcellularLocation>
</comment>
<dbReference type="GO" id="GO:0005524">
    <property type="term" value="F:ATP binding"/>
    <property type="evidence" value="ECO:0007669"/>
    <property type="project" value="UniProtKB-UniRule"/>
</dbReference>
<keyword evidence="12 15" id="KW-0482">Metalloprotease</keyword>
<evidence type="ECO:0000256" key="17">
    <source>
        <dbReference type="SAM" id="MobiDB-lite"/>
    </source>
</evidence>
<evidence type="ECO:0000313" key="19">
    <source>
        <dbReference type="EMBL" id="NSC75936.1"/>
    </source>
</evidence>
<dbReference type="Gene3D" id="3.40.50.300">
    <property type="entry name" value="P-loop containing nucleotide triphosphate hydrolases"/>
    <property type="match status" value="1"/>
</dbReference>
<proteinExistence type="inferred from homology"/>
<comment type="similarity">
    <text evidence="16">Belongs to the AAA ATPase family.</text>
</comment>
<feature type="transmembrane region" description="Helical" evidence="15">
    <location>
        <begin position="44"/>
        <end position="62"/>
    </location>
</feature>
<feature type="region of interest" description="Disordered" evidence="17">
    <location>
        <begin position="644"/>
        <end position="697"/>
    </location>
</feature>
<dbReference type="InterPro" id="IPR003959">
    <property type="entry name" value="ATPase_AAA_core"/>
</dbReference>
<dbReference type="InterPro" id="IPR041569">
    <property type="entry name" value="AAA_lid_3"/>
</dbReference>
<dbReference type="FunFam" id="1.20.58.760:FF:000001">
    <property type="entry name" value="ATP-dependent zinc metalloprotease FtsH"/>
    <property type="match status" value="1"/>
</dbReference>
<dbReference type="SUPFAM" id="SSF140990">
    <property type="entry name" value="FtsH protease domain-like"/>
    <property type="match status" value="1"/>
</dbReference>
<dbReference type="Pfam" id="PF17862">
    <property type="entry name" value="AAA_lid_3"/>
    <property type="match status" value="1"/>
</dbReference>
<dbReference type="Proteomes" id="UP001193756">
    <property type="component" value="Unassembled WGS sequence"/>
</dbReference>
<dbReference type="GO" id="GO:0006508">
    <property type="term" value="P:proteolysis"/>
    <property type="evidence" value="ECO:0007669"/>
    <property type="project" value="UniProtKB-KW"/>
</dbReference>
<keyword evidence="11 15" id="KW-1133">Transmembrane helix</keyword>
<accession>A0AAX0BKZ2</accession>
<evidence type="ECO:0000313" key="20">
    <source>
        <dbReference type="Proteomes" id="UP001193756"/>
    </source>
</evidence>
<evidence type="ECO:0000256" key="10">
    <source>
        <dbReference type="ARBA" id="ARBA00022840"/>
    </source>
</evidence>
<keyword evidence="9 15" id="KW-0862">Zinc</keyword>
<evidence type="ECO:0000256" key="12">
    <source>
        <dbReference type="ARBA" id="ARBA00023049"/>
    </source>
</evidence>
<dbReference type="GO" id="GO:0005886">
    <property type="term" value="C:plasma membrane"/>
    <property type="evidence" value="ECO:0007669"/>
    <property type="project" value="UniProtKB-SubCell"/>
</dbReference>
<reference evidence="19" key="1">
    <citation type="journal article" date="2020" name="Cell Host Microbe">
        <title>Functional and Genomic Variation between Human-Derived Isolates of Lachnospiraceae Reveals Inter- and Intra-Species Diversity.</title>
        <authorList>
            <person name="Sorbara M.T."/>
            <person name="Littmann E.R."/>
            <person name="Fontana E."/>
            <person name="Moody T.U."/>
            <person name="Kohout C.E."/>
            <person name="Gjonbalaj M."/>
            <person name="Eaton V."/>
            <person name="Seok R."/>
            <person name="Leiner I.M."/>
            <person name="Pamer E.G."/>
        </authorList>
    </citation>
    <scope>NUCLEOTIDE SEQUENCE</scope>
    <source>
        <strain evidence="19">MSK.16.45</strain>
    </source>
</reference>
<evidence type="ECO:0000256" key="3">
    <source>
        <dbReference type="ARBA" id="ARBA00022475"/>
    </source>
</evidence>
<evidence type="ECO:0000256" key="11">
    <source>
        <dbReference type="ARBA" id="ARBA00022989"/>
    </source>
</evidence>
<dbReference type="PROSITE" id="PS00674">
    <property type="entry name" value="AAA"/>
    <property type="match status" value="1"/>
</dbReference>
<dbReference type="AlphaFoldDB" id="A0AAX0BKZ2"/>
<evidence type="ECO:0000256" key="8">
    <source>
        <dbReference type="ARBA" id="ARBA00022801"/>
    </source>
</evidence>
<dbReference type="Gene3D" id="1.10.8.60">
    <property type="match status" value="1"/>
</dbReference>
<evidence type="ECO:0000256" key="1">
    <source>
        <dbReference type="ARBA" id="ARBA00004370"/>
    </source>
</evidence>
<feature type="transmembrane region" description="Helical" evidence="15">
    <location>
        <begin position="152"/>
        <end position="173"/>
    </location>
</feature>
<dbReference type="FunFam" id="3.40.50.300:FF:000001">
    <property type="entry name" value="ATP-dependent zinc metalloprotease FtsH"/>
    <property type="match status" value="1"/>
</dbReference>
<dbReference type="GO" id="GO:0004222">
    <property type="term" value="F:metalloendopeptidase activity"/>
    <property type="evidence" value="ECO:0007669"/>
    <property type="project" value="InterPro"/>
</dbReference>
<keyword evidence="10 15" id="KW-0067">ATP-binding</keyword>
<dbReference type="PANTHER" id="PTHR23076:SF97">
    <property type="entry name" value="ATP-DEPENDENT ZINC METALLOPROTEASE YME1L1"/>
    <property type="match status" value="1"/>
</dbReference>
<feature type="region of interest" description="Disordered" evidence="17">
    <location>
        <begin position="1"/>
        <end position="37"/>
    </location>
</feature>
<dbReference type="PANTHER" id="PTHR23076">
    <property type="entry name" value="METALLOPROTEASE M41 FTSH"/>
    <property type="match status" value="1"/>
</dbReference>
<dbReference type="InterPro" id="IPR000642">
    <property type="entry name" value="Peptidase_M41"/>
</dbReference>
<keyword evidence="13 15" id="KW-0472">Membrane</keyword>
<dbReference type="InterPro" id="IPR003593">
    <property type="entry name" value="AAA+_ATPase"/>
</dbReference>
<feature type="binding site" evidence="15">
    <location>
        <position position="470"/>
    </location>
    <ligand>
        <name>Zn(2+)</name>
        <dbReference type="ChEBI" id="CHEBI:29105"/>
        <note>catalytic</note>
    </ligand>
</feature>
<evidence type="ECO:0000256" key="13">
    <source>
        <dbReference type="ARBA" id="ARBA00023136"/>
    </source>
</evidence>
<feature type="active site" evidence="15">
    <location>
        <position position="467"/>
    </location>
</feature>
<dbReference type="InterPro" id="IPR005936">
    <property type="entry name" value="FtsH"/>
</dbReference>
<comment type="cofactor">
    <cofactor evidence="15">
        <name>Zn(2+)</name>
        <dbReference type="ChEBI" id="CHEBI:29105"/>
    </cofactor>
    <text evidence="15">Binds 1 zinc ion per subunit.</text>
</comment>
<dbReference type="HAMAP" id="MF_01458">
    <property type="entry name" value="FtsH"/>
    <property type="match status" value="1"/>
</dbReference>
<evidence type="ECO:0000256" key="15">
    <source>
        <dbReference type="HAMAP-Rule" id="MF_01458"/>
    </source>
</evidence>
<feature type="binding site" evidence="15">
    <location>
        <position position="543"/>
    </location>
    <ligand>
        <name>Zn(2+)</name>
        <dbReference type="ChEBI" id="CHEBI:29105"/>
        <note>catalytic</note>
    </ligand>
</feature>
<feature type="binding site" evidence="15">
    <location>
        <begin position="243"/>
        <end position="250"/>
    </location>
    <ligand>
        <name>ATP</name>
        <dbReference type="ChEBI" id="CHEBI:30616"/>
    </ligand>
</feature>
<dbReference type="InterPro" id="IPR003960">
    <property type="entry name" value="ATPase_AAA_CS"/>
</dbReference>
<evidence type="ECO:0000256" key="7">
    <source>
        <dbReference type="ARBA" id="ARBA00022741"/>
    </source>
</evidence>
<feature type="compositionally biased region" description="Polar residues" evidence="17">
    <location>
        <begin position="675"/>
        <end position="697"/>
    </location>
</feature>
<dbReference type="Gene3D" id="3.30.720.210">
    <property type="match status" value="1"/>
</dbReference>
<keyword evidence="7 15" id="KW-0547">Nucleotide-binding</keyword>